<gene>
    <name evidence="4" type="ORF">MKK02DRAFT_38798</name>
</gene>
<accession>A0AA38LUP1</accession>
<feature type="transmembrane region" description="Helical" evidence="2">
    <location>
        <begin position="337"/>
        <end position="361"/>
    </location>
</feature>
<evidence type="ECO:0000259" key="3">
    <source>
        <dbReference type="SMART" id="SM00563"/>
    </source>
</evidence>
<dbReference type="CDD" id="cd07992">
    <property type="entry name" value="LPLAT_AAK14816-like"/>
    <property type="match status" value="1"/>
</dbReference>
<dbReference type="SMART" id="SM00563">
    <property type="entry name" value="PlsC"/>
    <property type="match status" value="1"/>
</dbReference>
<organism evidence="4 5">
    <name type="scientific">Dioszegia hungarica</name>
    <dbReference type="NCBI Taxonomy" id="4972"/>
    <lineage>
        <taxon>Eukaryota</taxon>
        <taxon>Fungi</taxon>
        <taxon>Dikarya</taxon>
        <taxon>Basidiomycota</taxon>
        <taxon>Agaricomycotina</taxon>
        <taxon>Tremellomycetes</taxon>
        <taxon>Tremellales</taxon>
        <taxon>Bulleribasidiaceae</taxon>
        <taxon>Dioszegia</taxon>
    </lineage>
</organism>
<feature type="domain" description="Phospholipid/glycerol acyltransferase" evidence="3">
    <location>
        <begin position="39"/>
        <end position="172"/>
    </location>
</feature>
<keyword evidence="2" id="KW-0812">Transmembrane</keyword>
<keyword evidence="2" id="KW-0472">Membrane</keyword>
<evidence type="ECO:0000313" key="5">
    <source>
        <dbReference type="Proteomes" id="UP001164286"/>
    </source>
</evidence>
<sequence length="591" mass="65787">MPFGFTHEPIRQLANSAITTFFSSIEVFGAENVPDEGPIIFACTHTNMAVDPCVLSNVVPKQHRLHYWVKDSLFKNPAVGALLRNAGNIAVDRKNKNNQTLFRGTFEALALGECVGVFPEGTSHTEPHMIPLKDGVSWAAMEYVRYLEGTAENAGRKKGRKAVVVPISIAYADKAKYRSRVAVHTGQPISTEEFEKQFLSENEGDKKLAVKRLTRRIELEMWQTTVNAPDWDSALAAQMARELLWEKETDLALSDFVDVSQTLVDLFATSTNERISELKTLLVTYSRLLTTSRLSNAALTDLPLPQNLDPKSPISLPNRFFALYLLIKDSLVALLRLPFFLVPLLTHLPVYIVAVLGSRLAEDEVETQAQMKVAFGMILTLLTYPVLFFSFWAMFRQIPLGSAIAAGVVWLLGRYHSALIDDNYDGMKRLVAAWRLLIGLWLPARFEYNLNAFLPKAASFAPNPPKVAGLPPQTLPEKYTRPPRLPSRVLVRHVLRVRIEAARLLASVLLELEKGDTQVSASFWLASTYGGEVDRREEALEVSELPGNFPRGGREGGEVVRYLREKGARLGGPKKSKGDWAASSGGESERE</sequence>
<dbReference type="PANTHER" id="PTHR31605">
    <property type="entry name" value="GLYCEROL-3-PHOSPHATE O-ACYLTRANSFERASE 1"/>
    <property type="match status" value="1"/>
</dbReference>
<feature type="region of interest" description="Disordered" evidence="1">
    <location>
        <begin position="564"/>
        <end position="591"/>
    </location>
</feature>
<feature type="transmembrane region" description="Helical" evidence="2">
    <location>
        <begin position="373"/>
        <end position="394"/>
    </location>
</feature>
<name>A0AA38LUP1_9TREE</name>
<proteinExistence type="predicted"/>
<dbReference type="EMBL" id="JAKWFO010000008">
    <property type="protein sequence ID" value="KAI9634126.1"/>
    <property type="molecule type" value="Genomic_DNA"/>
</dbReference>
<dbReference type="GO" id="GO:0004366">
    <property type="term" value="F:glycerol-3-phosphate O-acyltransferase activity"/>
    <property type="evidence" value="ECO:0007669"/>
    <property type="project" value="TreeGrafter"/>
</dbReference>
<evidence type="ECO:0000256" key="1">
    <source>
        <dbReference type="SAM" id="MobiDB-lite"/>
    </source>
</evidence>
<dbReference type="AlphaFoldDB" id="A0AA38LUP1"/>
<comment type="caution">
    <text evidence="4">The sequence shown here is derived from an EMBL/GenBank/DDBJ whole genome shotgun (WGS) entry which is preliminary data.</text>
</comment>
<dbReference type="SUPFAM" id="SSF69593">
    <property type="entry name" value="Glycerol-3-phosphate (1)-acyltransferase"/>
    <property type="match status" value="1"/>
</dbReference>
<dbReference type="GeneID" id="77729494"/>
<protein>
    <recommendedName>
        <fullName evidence="3">Phospholipid/glycerol acyltransferase domain-containing protein</fullName>
    </recommendedName>
</protein>
<dbReference type="InterPro" id="IPR002123">
    <property type="entry name" value="Plipid/glycerol_acylTrfase"/>
</dbReference>
<keyword evidence="5" id="KW-1185">Reference proteome</keyword>
<dbReference type="RefSeq" id="XP_052943903.1">
    <property type="nucleotide sequence ID" value="XM_053090289.1"/>
</dbReference>
<dbReference type="Proteomes" id="UP001164286">
    <property type="component" value="Unassembled WGS sequence"/>
</dbReference>
<reference evidence="4" key="1">
    <citation type="journal article" date="2022" name="G3 (Bethesda)">
        <title>High quality genome of the basidiomycete yeast Dioszegia hungarica PDD-24b-2 isolated from cloud water.</title>
        <authorList>
            <person name="Jarrige D."/>
            <person name="Haridas S."/>
            <person name="Bleykasten-Grosshans C."/>
            <person name="Joly M."/>
            <person name="Nadalig T."/>
            <person name="Sancelme M."/>
            <person name="Vuilleumier S."/>
            <person name="Grigoriev I.V."/>
            <person name="Amato P."/>
            <person name="Bringel F."/>
        </authorList>
    </citation>
    <scope>NUCLEOTIDE SEQUENCE</scope>
    <source>
        <strain evidence="4">PDD-24b-2</strain>
    </source>
</reference>
<dbReference type="InterPro" id="IPR052744">
    <property type="entry name" value="GPAT/DAPAT"/>
</dbReference>
<dbReference type="PANTHER" id="PTHR31605:SF0">
    <property type="entry name" value="GLYCEROL-3-PHOSPHATE O-ACYLTRANSFERASE 1"/>
    <property type="match status" value="1"/>
</dbReference>
<dbReference type="GO" id="GO:0008654">
    <property type="term" value="P:phospholipid biosynthetic process"/>
    <property type="evidence" value="ECO:0007669"/>
    <property type="project" value="TreeGrafter"/>
</dbReference>
<evidence type="ECO:0000256" key="2">
    <source>
        <dbReference type="SAM" id="Phobius"/>
    </source>
</evidence>
<dbReference type="Pfam" id="PF01553">
    <property type="entry name" value="Acyltransferase"/>
    <property type="match status" value="1"/>
</dbReference>
<dbReference type="GO" id="GO:0016287">
    <property type="term" value="F:glycerone-phosphate O-acyltransferase activity"/>
    <property type="evidence" value="ECO:0007669"/>
    <property type="project" value="TreeGrafter"/>
</dbReference>
<keyword evidence="2" id="KW-1133">Transmembrane helix</keyword>
<evidence type="ECO:0000313" key="4">
    <source>
        <dbReference type="EMBL" id="KAI9634126.1"/>
    </source>
</evidence>